<dbReference type="Gene3D" id="1.10.375.10">
    <property type="entry name" value="Human Immunodeficiency Virus Type 1 Capsid Protein"/>
    <property type="match status" value="1"/>
</dbReference>
<evidence type="ECO:0000313" key="8">
    <source>
        <dbReference type="Proteomes" id="UP000694425"/>
    </source>
</evidence>
<dbReference type="InterPro" id="IPR050195">
    <property type="entry name" value="Primate_lentivir_Gag_pol-like"/>
</dbReference>
<dbReference type="AlphaFoldDB" id="A0A8C7AY86"/>
<dbReference type="InterPro" id="IPR045345">
    <property type="entry name" value="Gag_p24_C"/>
</dbReference>
<protein>
    <recommendedName>
        <fullName evidence="6">CCHC-type domain-containing protein</fullName>
    </recommendedName>
</protein>
<dbReference type="PANTHER" id="PTHR40389">
    <property type="entry name" value="ENDOGENOUS RETROVIRUS GROUP K MEMBER 24 GAG POLYPROTEIN-RELATED"/>
    <property type="match status" value="1"/>
</dbReference>
<dbReference type="Pfam" id="PF19317">
    <property type="entry name" value="Gag_p24_C"/>
    <property type="match status" value="1"/>
</dbReference>
<keyword evidence="2 4" id="KW-0863">Zinc-finger</keyword>
<dbReference type="GO" id="GO:0003676">
    <property type="term" value="F:nucleic acid binding"/>
    <property type="evidence" value="ECO:0007669"/>
    <property type="project" value="InterPro"/>
</dbReference>
<dbReference type="SMART" id="SM00343">
    <property type="entry name" value="ZnF_C2HC"/>
    <property type="match status" value="2"/>
</dbReference>
<organism evidence="7 8">
    <name type="scientific">Neovison vison</name>
    <name type="common">American mink</name>
    <name type="synonym">Mustela vison</name>
    <dbReference type="NCBI Taxonomy" id="452646"/>
    <lineage>
        <taxon>Eukaryota</taxon>
        <taxon>Metazoa</taxon>
        <taxon>Chordata</taxon>
        <taxon>Craniata</taxon>
        <taxon>Vertebrata</taxon>
        <taxon>Euteleostomi</taxon>
        <taxon>Mammalia</taxon>
        <taxon>Eutheria</taxon>
        <taxon>Laurasiatheria</taxon>
        <taxon>Carnivora</taxon>
        <taxon>Caniformia</taxon>
        <taxon>Musteloidea</taxon>
        <taxon>Mustelidae</taxon>
        <taxon>Mustelinae</taxon>
        <taxon>Neogale</taxon>
    </lineage>
</organism>
<dbReference type="InterPro" id="IPR008916">
    <property type="entry name" value="Retrov_capsid_C"/>
</dbReference>
<dbReference type="InterPro" id="IPR008919">
    <property type="entry name" value="Retrov_capsid_N"/>
</dbReference>
<dbReference type="Proteomes" id="UP000694425">
    <property type="component" value="Unplaced"/>
</dbReference>
<evidence type="ECO:0000256" key="1">
    <source>
        <dbReference type="ARBA" id="ARBA00022723"/>
    </source>
</evidence>
<dbReference type="InterPro" id="IPR001878">
    <property type="entry name" value="Znf_CCHC"/>
</dbReference>
<keyword evidence="8" id="KW-1185">Reference proteome</keyword>
<proteinExistence type="predicted"/>
<dbReference type="InterPro" id="IPR036875">
    <property type="entry name" value="Znf_CCHC_sf"/>
</dbReference>
<evidence type="ECO:0000259" key="6">
    <source>
        <dbReference type="PROSITE" id="PS50158"/>
    </source>
</evidence>
<dbReference type="GO" id="GO:0008270">
    <property type="term" value="F:zinc ion binding"/>
    <property type="evidence" value="ECO:0007669"/>
    <property type="project" value="UniProtKB-KW"/>
</dbReference>
<dbReference type="Gene3D" id="1.10.1200.30">
    <property type="match status" value="1"/>
</dbReference>
<feature type="domain" description="CCHC-type" evidence="6">
    <location>
        <begin position="314"/>
        <end position="329"/>
    </location>
</feature>
<dbReference type="SUPFAM" id="SSF57756">
    <property type="entry name" value="Retrovirus zinc finger-like domains"/>
    <property type="match status" value="2"/>
</dbReference>
<dbReference type="Pfam" id="PF00098">
    <property type="entry name" value="zf-CCHC"/>
    <property type="match status" value="1"/>
</dbReference>
<evidence type="ECO:0000313" key="7">
    <source>
        <dbReference type="Ensembl" id="ENSNVIP00000014442.1"/>
    </source>
</evidence>
<accession>A0A8C7AY86</accession>
<evidence type="ECO:0000256" key="4">
    <source>
        <dbReference type="PROSITE-ProRule" id="PRU00047"/>
    </source>
</evidence>
<feature type="region of interest" description="Disordered" evidence="5">
    <location>
        <begin position="388"/>
        <end position="451"/>
    </location>
</feature>
<reference evidence="7" key="2">
    <citation type="submission" date="2025-09" db="UniProtKB">
        <authorList>
            <consortium name="Ensembl"/>
        </authorList>
    </citation>
    <scope>IDENTIFICATION</scope>
</reference>
<keyword evidence="1" id="KW-0479">Metal-binding</keyword>
<dbReference type="PROSITE" id="PS50158">
    <property type="entry name" value="ZF_CCHC"/>
    <property type="match status" value="1"/>
</dbReference>
<keyword evidence="3" id="KW-0862">Zinc</keyword>
<dbReference type="GeneTree" id="ENSGT00940000162994"/>
<dbReference type="PANTHER" id="PTHR40389:SF3">
    <property type="entry name" value="IGE-BINDING PROTEIN"/>
    <property type="match status" value="1"/>
</dbReference>
<dbReference type="SUPFAM" id="SSF47353">
    <property type="entry name" value="Retrovirus capsid dimerization domain-like"/>
    <property type="match status" value="1"/>
</dbReference>
<evidence type="ECO:0000256" key="5">
    <source>
        <dbReference type="SAM" id="MobiDB-lite"/>
    </source>
</evidence>
<evidence type="ECO:0000256" key="3">
    <source>
        <dbReference type="ARBA" id="ARBA00022833"/>
    </source>
</evidence>
<dbReference type="Pfam" id="PF14787">
    <property type="entry name" value="zf-CCHC_5"/>
    <property type="match status" value="1"/>
</dbReference>
<reference evidence="7" key="1">
    <citation type="submission" date="2025-08" db="UniProtKB">
        <authorList>
            <consortium name="Ensembl"/>
        </authorList>
    </citation>
    <scope>IDENTIFICATION</scope>
</reference>
<dbReference type="GO" id="GO:0016032">
    <property type="term" value="P:viral process"/>
    <property type="evidence" value="ECO:0007669"/>
    <property type="project" value="InterPro"/>
</dbReference>
<dbReference type="Pfam" id="PF00607">
    <property type="entry name" value="Gag_p24"/>
    <property type="match status" value="1"/>
</dbReference>
<dbReference type="Ensembl" id="ENSNVIT00000016864.1">
    <property type="protein sequence ID" value="ENSNVIP00000014442.1"/>
    <property type="gene ID" value="ENSNVIG00000011347.1"/>
</dbReference>
<dbReference type="Gene3D" id="4.10.60.10">
    <property type="entry name" value="Zinc finger, CCHC-type"/>
    <property type="match status" value="1"/>
</dbReference>
<evidence type="ECO:0000256" key="2">
    <source>
        <dbReference type="ARBA" id="ARBA00022771"/>
    </source>
</evidence>
<name>A0A8C7AY86_NEOVI</name>
<dbReference type="SUPFAM" id="SSF47943">
    <property type="entry name" value="Retrovirus capsid protein, N-terminal core domain"/>
    <property type="match status" value="1"/>
</dbReference>
<sequence length="451" mass="49824">MEELKLQEEAVAQLKLKVEATAMVDPTFPHPGPTAPPYEWPPPYRSSCSRTCHCPTCIAQNWREVLGPERGFFPVMEDQNQQRYHQPLDFKLVKQLKEAVMSYGPQAAFTVSLVEAIGSLFLTPEDWGNLAKAVLTGGQYLEWKIQNQEKCQDTARRNTAAGNLQWNIDMLTGTGQYLGSHAQSNYPPGVYQQVATAPLRAWKTLRGAGDLQAQLSKVIQGPNETYADFVDRLMQTAGRMFGDTDAAMPLVKQLAFENANKWCREAIRPWRAKDLSAYIKVCRDISGPMVQGQVMAAAFTQALQGTGGTCPKGCFLCGQEGHLKRDCPKRGTQAGGQKQQQPVKFVRPEGAPLAKLQGGPKPQLCLRCRKGNHWASECRSVADIEGNVLPTNNWGNAKNRKQGPSPRGPNQMYGAVMTLPQVPRQLYPPTGPEEPPQAQQDLTSVPPPDWS</sequence>